<reference evidence="1" key="1">
    <citation type="journal article" date="2020" name="mSystems">
        <title>Genome- and Community-Level Interaction Insights into Carbon Utilization and Element Cycling Functions of Hydrothermarchaeota in Hydrothermal Sediment.</title>
        <authorList>
            <person name="Zhou Z."/>
            <person name="Liu Y."/>
            <person name="Xu W."/>
            <person name="Pan J."/>
            <person name="Luo Z.H."/>
            <person name="Li M."/>
        </authorList>
    </citation>
    <scope>NUCLEOTIDE SEQUENCE [LARGE SCALE GENOMIC DNA]</scope>
    <source>
        <strain evidence="1">SpSt-82</strain>
    </source>
</reference>
<gene>
    <name evidence="1" type="ORF">ENW11_10340</name>
</gene>
<protein>
    <submittedName>
        <fullName evidence="1">Carboxypeptidase regulatory-like domain-containing protein</fullName>
    </submittedName>
</protein>
<keyword evidence="1" id="KW-0121">Carboxypeptidase</keyword>
<dbReference type="Gene3D" id="2.60.40.1120">
    <property type="entry name" value="Carboxypeptidase-like, regulatory domain"/>
    <property type="match status" value="2"/>
</dbReference>
<dbReference type="SUPFAM" id="SSF49452">
    <property type="entry name" value="Starch-binding domain-like"/>
    <property type="match status" value="2"/>
</dbReference>
<dbReference type="PROSITE" id="PS51257">
    <property type="entry name" value="PROKAR_LIPOPROTEIN"/>
    <property type="match status" value="1"/>
</dbReference>
<proteinExistence type="predicted"/>
<dbReference type="InterPro" id="IPR013784">
    <property type="entry name" value="Carb-bd-like_fold"/>
</dbReference>
<dbReference type="AlphaFoldDB" id="A0A7V4WM89"/>
<keyword evidence="1" id="KW-0378">Hydrolase</keyword>
<name>A0A7V4WM89_9BACT</name>
<keyword evidence="1" id="KW-0645">Protease</keyword>
<dbReference type="EMBL" id="DTIY01000077">
    <property type="protein sequence ID" value="HGY40188.1"/>
    <property type="molecule type" value="Genomic_DNA"/>
</dbReference>
<comment type="caution">
    <text evidence="1">The sequence shown here is derived from an EMBL/GenBank/DDBJ whole genome shotgun (WGS) entry which is preliminary data.</text>
</comment>
<sequence length="201" mass="21107">MGRIVPFILCIVFLSGCFGNLSPLPPVHPLVTVRGKVVDAVTGAGVEGAQVTLRDFPERFDLTASDGSFLLPRVPAGRQVFVVYSTGYAPKSEAVDIPSGSSSFSLTIELAPLLGKLVGYVWDEEGNPVSGATVTVDGTYTTTTDGSGSFALSNLPVGKAVLVVEREGFVPYSEEVEIAYLSVTVVQVTLARPSPAKSIIE</sequence>
<dbReference type="GO" id="GO:0030246">
    <property type="term" value="F:carbohydrate binding"/>
    <property type="evidence" value="ECO:0007669"/>
    <property type="project" value="InterPro"/>
</dbReference>
<organism evidence="1">
    <name type="scientific">Candidatus Caldatribacterium saccharofermentans</name>
    <dbReference type="NCBI Taxonomy" id="1454753"/>
    <lineage>
        <taxon>Bacteria</taxon>
        <taxon>Pseudomonadati</taxon>
        <taxon>Atribacterota</taxon>
        <taxon>Atribacteria</taxon>
        <taxon>Atribacterales</taxon>
        <taxon>Candidatus Caldatribacteriaceae</taxon>
        <taxon>Candidatus Caldatribacterium</taxon>
    </lineage>
</organism>
<evidence type="ECO:0000313" key="1">
    <source>
        <dbReference type="EMBL" id="HGY40188.1"/>
    </source>
</evidence>
<dbReference type="GO" id="GO:0004180">
    <property type="term" value="F:carboxypeptidase activity"/>
    <property type="evidence" value="ECO:0007669"/>
    <property type="project" value="UniProtKB-KW"/>
</dbReference>
<accession>A0A7V4WM89</accession>
<dbReference type="Pfam" id="PF13620">
    <property type="entry name" value="CarboxypepD_reg"/>
    <property type="match status" value="2"/>
</dbReference>